<reference evidence="2" key="1">
    <citation type="submission" date="2020-04" db="EMBL/GenBank/DDBJ databases">
        <title>Analysis of mating type loci in Filobasidium floriforme.</title>
        <authorList>
            <person name="Nowrousian M."/>
        </authorList>
    </citation>
    <scope>NUCLEOTIDE SEQUENCE</scope>
    <source>
        <strain evidence="2">CBS 6242</strain>
    </source>
</reference>
<dbReference type="Proteomes" id="UP000812966">
    <property type="component" value="Unassembled WGS sequence"/>
</dbReference>
<protein>
    <submittedName>
        <fullName evidence="2">Uncharacterized protein</fullName>
    </submittedName>
</protein>
<evidence type="ECO:0000313" key="3">
    <source>
        <dbReference type="Proteomes" id="UP000812966"/>
    </source>
</evidence>
<accession>A0A8K0NMS3</accession>
<proteinExistence type="predicted"/>
<evidence type="ECO:0000256" key="1">
    <source>
        <dbReference type="SAM" id="MobiDB-lite"/>
    </source>
</evidence>
<evidence type="ECO:0000313" key="2">
    <source>
        <dbReference type="EMBL" id="KAG7527888.1"/>
    </source>
</evidence>
<sequence length="780" mass="87063">MSVSIRSYNVTLGDDNTGHPPSFDGRVTKPTSVWDQVSTAIGDGTIMETSTNGRHMYLAIVDPELTTRTRYSEGPGDVDITQVFQTHSQDGSANTESKYADGAKSVFSICVGTEDLTAKFAEVPYSDLEWNAVQFVKRHFESIYPDHHRHMKTLHSIERSTELARNIGASFMEHIIERKWHRPVKKVAAVVAVVEACRAECKEPFHAARASRYLGGAICASVSGLGYGKQGELLPESLTDIEALARWMINYISVWYNSMKVEHKIMITDSIEGKPQTKKEGVLPSQIHEDEPSMSAAQSASETTIDDQRSVSIIASLDGSRAPVPRKKLGLWKDSSQIFSTIQAISDEFFELAKVDTKGGGHGPKTDYLKSLRNQILRLITANDAQYLRQDDLDSREPFVHIRATNRTVQLLSAAMFSRLYVDPRDYYDPESPVDAHFITETVQHIRSKWQDMVRQSDGRHGPCQDMNTTMYYAERNLTKNYDESGGDWSDITTYVIREMSVSAEDVSSHDHPDKDTVLSVQTKDGELVGIKYRKEPNSSDVAPAIEFMADILSNEQPATAEMFWRLAKSSSIFQSGLGADRAVDPAWQREESGLVDQIVDKFFAAEDQRRSRARSRRPREQMTFTATIEGILKQLAEGLLGQEAREAWSVVTIAAAETWETRHKLIGAVIEVLVGCTIEVLTNNSRLKSLIVKVVLRIAELKLSVLPANYRIRVPHDHAMKNVNESPPARVHSDLITGSQAESRWQSMDHLAGEPPGKRIIATTCQDPCFGTKGSVVKD</sequence>
<name>A0A8K0NMS3_9TREE</name>
<comment type="caution">
    <text evidence="2">The sequence shown here is derived from an EMBL/GenBank/DDBJ whole genome shotgun (WGS) entry which is preliminary data.</text>
</comment>
<keyword evidence="3" id="KW-1185">Reference proteome</keyword>
<feature type="compositionally biased region" description="Basic and acidic residues" evidence="1">
    <location>
        <begin position="276"/>
        <end position="291"/>
    </location>
</feature>
<gene>
    <name evidence="2" type="ORF">FFLO_06533</name>
</gene>
<organism evidence="2 3">
    <name type="scientific">Filobasidium floriforme</name>
    <dbReference type="NCBI Taxonomy" id="5210"/>
    <lineage>
        <taxon>Eukaryota</taxon>
        <taxon>Fungi</taxon>
        <taxon>Dikarya</taxon>
        <taxon>Basidiomycota</taxon>
        <taxon>Agaricomycotina</taxon>
        <taxon>Tremellomycetes</taxon>
        <taxon>Filobasidiales</taxon>
        <taxon>Filobasidiaceae</taxon>
        <taxon>Filobasidium</taxon>
    </lineage>
</organism>
<dbReference type="EMBL" id="JABELV010000221">
    <property type="protein sequence ID" value="KAG7527888.1"/>
    <property type="molecule type" value="Genomic_DNA"/>
</dbReference>
<feature type="region of interest" description="Disordered" evidence="1">
    <location>
        <begin position="276"/>
        <end position="305"/>
    </location>
</feature>
<dbReference type="AlphaFoldDB" id="A0A8K0NMS3"/>